<evidence type="ECO:0000259" key="2">
    <source>
        <dbReference type="Pfam" id="PF13309"/>
    </source>
</evidence>
<dbReference type="Pfam" id="PF13309">
    <property type="entry name" value="HTH_22"/>
    <property type="match status" value="1"/>
</dbReference>
<keyword evidence="4" id="KW-1185">Reference proteome</keyword>
<accession>A0A845BNZ9</accession>
<gene>
    <name evidence="3" type="ORF">GQF02_14050</name>
</gene>
<comment type="caution">
    <text evidence="3">The sequence shown here is derived from an EMBL/GenBank/DDBJ whole genome shotgun (WGS) entry which is preliminary data.</text>
</comment>
<name>A0A845BNZ9_9NEIS</name>
<evidence type="ECO:0000313" key="4">
    <source>
        <dbReference type="Proteomes" id="UP000467214"/>
    </source>
</evidence>
<dbReference type="PANTHER" id="PTHR35568:SF1">
    <property type="entry name" value="TRANSCRIPTIONAL REGULATOR DAUR"/>
    <property type="match status" value="1"/>
</dbReference>
<reference evidence="3 4" key="1">
    <citation type="submission" date="2019-12" db="EMBL/GenBank/DDBJ databases">
        <title>Neisseriaceae gen. nov. sp. Genome sequencing and assembly.</title>
        <authorList>
            <person name="Liu Z."/>
            <person name="Li A."/>
        </authorList>
    </citation>
    <scope>NUCLEOTIDE SEQUENCE [LARGE SCALE GENOMIC DNA]</scope>
    <source>
        <strain evidence="3 4">B2N2-7</strain>
    </source>
</reference>
<dbReference type="Pfam" id="PF08348">
    <property type="entry name" value="PAS_6"/>
    <property type="match status" value="1"/>
</dbReference>
<evidence type="ECO:0000259" key="1">
    <source>
        <dbReference type="Pfam" id="PF08348"/>
    </source>
</evidence>
<dbReference type="EMBL" id="WSSB01000015">
    <property type="protein sequence ID" value="MXR38095.1"/>
    <property type="molecule type" value="Genomic_DNA"/>
</dbReference>
<feature type="domain" description="Transcriptional regulator DauR-like HTH" evidence="2">
    <location>
        <begin position="172"/>
        <end position="229"/>
    </location>
</feature>
<sequence length="240" mass="26495">MYGYVLAKFANESRIAANLLAEEVSIMRVTVDLAVLADFLSQVLGQRTEVAVHDMSDLDQSLCIIRNPISGREVGAPATDMALRLLNEFQRGDGPSFRTNYPGKLVDGQRMRSSSLLICDEKDKARAMVCLNSNDHELQRAVELLQVHFRRDQDMHSEESAAHSVESLGDDIIGKVMAAYPPPAELGSQQKRAIVSELEHKGIFLVKGFIAKTAHLLLISEPTLYRYLKEATHGDSSATA</sequence>
<dbReference type="InterPro" id="IPR013559">
    <property type="entry name" value="YheO"/>
</dbReference>
<evidence type="ECO:0008006" key="5">
    <source>
        <dbReference type="Google" id="ProtNLM"/>
    </source>
</evidence>
<dbReference type="AlphaFoldDB" id="A0A845BNZ9"/>
<dbReference type="PANTHER" id="PTHR35568">
    <property type="entry name" value="TRANSCRIPTIONAL REGULATOR DAUR"/>
    <property type="match status" value="1"/>
</dbReference>
<proteinExistence type="predicted"/>
<feature type="domain" description="YheO-like" evidence="1">
    <location>
        <begin position="35"/>
        <end position="141"/>
    </location>
</feature>
<protein>
    <recommendedName>
        <fullName evidence="5">Transcriptional regulator</fullName>
    </recommendedName>
</protein>
<dbReference type="Proteomes" id="UP000467214">
    <property type="component" value="Unassembled WGS sequence"/>
</dbReference>
<dbReference type="InterPro" id="IPR039446">
    <property type="entry name" value="DauR-like"/>
</dbReference>
<evidence type="ECO:0000313" key="3">
    <source>
        <dbReference type="EMBL" id="MXR38095.1"/>
    </source>
</evidence>
<dbReference type="InterPro" id="IPR039445">
    <property type="entry name" value="DauR-like_HTH"/>
</dbReference>
<organism evidence="3 4">
    <name type="scientific">Craterilacuibacter sinensis</name>
    <dbReference type="NCBI Taxonomy" id="2686017"/>
    <lineage>
        <taxon>Bacteria</taxon>
        <taxon>Pseudomonadati</taxon>
        <taxon>Pseudomonadota</taxon>
        <taxon>Betaproteobacteria</taxon>
        <taxon>Neisseriales</taxon>
        <taxon>Neisseriaceae</taxon>
        <taxon>Craterilacuibacter</taxon>
    </lineage>
</organism>